<evidence type="ECO:0000256" key="1">
    <source>
        <dbReference type="ARBA" id="ARBA00001968"/>
    </source>
</evidence>
<evidence type="ECO:0000313" key="5">
    <source>
        <dbReference type="EMBL" id="MFC3674446.1"/>
    </source>
</evidence>
<evidence type="ECO:0000256" key="4">
    <source>
        <dbReference type="ARBA" id="ARBA00030169"/>
    </source>
</evidence>
<evidence type="ECO:0000256" key="3">
    <source>
        <dbReference type="ARBA" id="ARBA00029596"/>
    </source>
</evidence>
<dbReference type="EMBL" id="JBHRYJ010000001">
    <property type="protein sequence ID" value="MFC3674446.1"/>
    <property type="molecule type" value="Genomic_DNA"/>
</dbReference>
<evidence type="ECO:0000256" key="2">
    <source>
        <dbReference type="ARBA" id="ARBA00016549"/>
    </source>
</evidence>
<accession>A0ABV7VCT1</accession>
<comment type="cofactor">
    <cofactor evidence="1">
        <name>a divalent metal cation</name>
        <dbReference type="ChEBI" id="CHEBI:60240"/>
    </cofactor>
</comment>
<gene>
    <name evidence="5" type="ORF">ACFOOQ_02760</name>
</gene>
<comment type="caution">
    <text evidence="5">The sequence shown here is derived from an EMBL/GenBank/DDBJ whole genome shotgun (WGS) entry which is preliminary data.</text>
</comment>
<keyword evidence="6" id="KW-1185">Reference proteome</keyword>
<dbReference type="CDD" id="cd16841">
    <property type="entry name" value="RraA_family"/>
    <property type="match status" value="1"/>
</dbReference>
<evidence type="ECO:0000313" key="6">
    <source>
        <dbReference type="Proteomes" id="UP001595711"/>
    </source>
</evidence>
<sequence>MTGTGLADRQADTLADRLSRCYASAVHDVLRGLGHDNCLLPHEIRPLLPGRGVLAGEIWTVGGHIDRTRSAHDTLLTWTGVLSKAPPGKVVICQPNNREVALMGELSAAALQLKGVRGYIVDVGCRDVAMIEQIGFPVWCSFFTPSDIVSRWMPDRFGEPVTIGTVTVCSGDYVIADRDGIVILPAAMAAEVIAKAEAVIGTEGEVRRHILAGMDPQEAYRRHGKF</sequence>
<organism evidence="5 6">
    <name type="scientific">Ferrovibrio xuzhouensis</name>
    <dbReference type="NCBI Taxonomy" id="1576914"/>
    <lineage>
        <taxon>Bacteria</taxon>
        <taxon>Pseudomonadati</taxon>
        <taxon>Pseudomonadota</taxon>
        <taxon>Alphaproteobacteria</taxon>
        <taxon>Rhodospirillales</taxon>
        <taxon>Rhodospirillaceae</taxon>
        <taxon>Ferrovibrio</taxon>
    </lineage>
</organism>
<dbReference type="InterPro" id="IPR005493">
    <property type="entry name" value="RraA/RraA-like"/>
</dbReference>
<proteinExistence type="predicted"/>
<dbReference type="InterPro" id="IPR036704">
    <property type="entry name" value="RraA/RraA-like_sf"/>
</dbReference>
<reference evidence="6" key="1">
    <citation type="journal article" date="2019" name="Int. J. Syst. Evol. Microbiol.">
        <title>The Global Catalogue of Microorganisms (GCM) 10K type strain sequencing project: providing services to taxonomists for standard genome sequencing and annotation.</title>
        <authorList>
            <consortium name="The Broad Institute Genomics Platform"/>
            <consortium name="The Broad Institute Genome Sequencing Center for Infectious Disease"/>
            <person name="Wu L."/>
            <person name="Ma J."/>
        </authorList>
    </citation>
    <scope>NUCLEOTIDE SEQUENCE [LARGE SCALE GENOMIC DNA]</scope>
    <source>
        <strain evidence="6">KCTC 42182</strain>
    </source>
</reference>
<dbReference type="Proteomes" id="UP001595711">
    <property type="component" value="Unassembled WGS sequence"/>
</dbReference>
<dbReference type="SUPFAM" id="SSF89562">
    <property type="entry name" value="RraA-like"/>
    <property type="match status" value="1"/>
</dbReference>
<dbReference type="PANTHER" id="PTHR33254:SF4">
    <property type="entry name" value="4-HYDROXY-4-METHYL-2-OXOGLUTARATE ALDOLASE 3-RELATED"/>
    <property type="match status" value="1"/>
</dbReference>
<name>A0ABV7VCT1_9PROT</name>
<dbReference type="PANTHER" id="PTHR33254">
    <property type="entry name" value="4-HYDROXY-4-METHYL-2-OXOGLUTARATE ALDOLASE 3-RELATED"/>
    <property type="match status" value="1"/>
</dbReference>
<dbReference type="Pfam" id="PF03737">
    <property type="entry name" value="RraA-like"/>
    <property type="match status" value="1"/>
</dbReference>
<dbReference type="Gene3D" id="3.50.30.40">
    <property type="entry name" value="Ribonuclease E inhibitor RraA/RraA-like"/>
    <property type="match status" value="1"/>
</dbReference>
<protein>
    <recommendedName>
        <fullName evidence="2">Putative 4-hydroxy-4-methyl-2-oxoglutarate aldolase</fullName>
    </recommendedName>
    <alternativeName>
        <fullName evidence="3">Regulator of ribonuclease activity homolog</fullName>
    </alternativeName>
    <alternativeName>
        <fullName evidence="4">RraA-like protein</fullName>
    </alternativeName>
</protein>
<dbReference type="RefSeq" id="WP_379721435.1">
    <property type="nucleotide sequence ID" value="NZ_JBHRYJ010000001.1"/>
</dbReference>